<evidence type="ECO:0000256" key="5">
    <source>
        <dbReference type="ARBA" id="ARBA00022898"/>
    </source>
</evidence>
<evidence type="ECO:0000256" key="3">
    <source>
        <dbReference type="ARBA" id="ARBA00022576"/>
    </source>
</evidence>
<comment type="caution">
    <text evidence="8">The sequence shown here is derived from an EMBL/GenBank/DDBJ whole genome shotgun (WGS) entry which is preliminary data.</text>
</comment>
<evidence type="ECO:0000256" key="6">
    <source>
        <dbReference type="ARBA" id="ARBA00025785"/>
    </source>
</evidence>
<evidence type="ECO:0000313" key="10">
    <source>
        <dbReference type="Proteomes" id="UP001642409"/>
    </source>
</evidence>
<evidence type="ECO:0000256" key="2">
    <source>
        <dbReference type="ARBA" id="ARBA00011738"/>
    </source>
</evidence>
<dbReference type="PANTHER" id="PTHR11751:SF29">
    <property type="entry name" value="ALANINE TRANSAMINASE"/>
    <property type="match status" value="1"/>
</dbReference>
<dbReference type="AlphaFoldDB" id="A0AA86PVM6"/>
<dbReference type="EMBL" id="CATOUU010000727">
    <property type="protein sequence ID" value="CAI9944478.1"/>
    <property type="molecule type" value="Genomic_DNA"/>
</dbReference>
<dbReference type="InterPro" id="IPR015421">
    <property type="entry name" value="PyrdxlP-dep_Trfase_major"/>
</dbReference>
<evidence type="ECO:0000256" key="1">
    <source>
        <dbReference type="ARBA" id="ARBA00001933"/>
    </source>
</evidence>
<comment type="subunit">
    <text evidence="2">Homodimer.</text>
</comment>
<feature type="domain" description="Aminotransferase class I/classII large" evidence="7">
    <location>
        <begin position="103"/>
        <end position="472"/>
    </location>
</feature>
<dbReference type="InterPro" id="IPR045088">
    <property type="entry name" value="ALAT1/2-like"/>
</dbReference>
<dbReference type="Proteomes" id="UP001642409">
    <property type="component" value="Unassembled WGS sequence"/>
</dbReference>
<sequence length="488" mass="54612">MPQPIEELNQAVIQAEYAVRGAVVIRAGEIAADMKKNPSKYKYNRISYLNIGNPMASGLTPMKFTRDLISLCIAPHLLTNKDEDLLKLGYSQAVIERARLFMKQNPTGLGPYTHSKGYASIRQEVADFIKQRDGFESDPEHIFLSNGASSAIKDCIQLLAGPSAGKSAFMIPIPQYPLYSATLVMNSAMKVGYELDEANNWTLDVKILEKVYQTHQVEHPEVKIRALIVINPSNPCGAVLPGKIATEVIDFCAKHDIALFADEVYQENLYHPTKEEERSQFVSFKKTLREYELKNKCAGPMLLSFHSVSKGFTGECGLRGGYMEVVNAPAHIQDQLYKVASVSLCSNSIGQLAVSVMVNPPALAEYVDDAANKIATMERKAQMTYQILNANKHIDCQKVQGAMYAFPTLELPEAFVTECQNAGKLADNVYCMRLLEEEGICCVSGSGFLQKKNTWHLRMNILEQEELMPEVCKKMSEFHDRIWNQYQK</sequence>
<evidence type="ECO:0000259" key="7">
    <source>
        <dbReference type="Pfam" id="PF00155"/>
    </source>
</evidence>
<dbReference type="InterPro" id="IPR004839">
    <property type="entry name" value="Aminotransferase_I/II_large"/>
</dbReference>
<dbReference type="InterPro" id="IPR015424">
    <property type="entry name" value="PyrdxlP-dep_Trfase"/>
</dbReference>
<comment type="cofactor">
    <cofactor evidence="1">
        <name>pyridoxal 5'-phosphate</name>
        <dbReference type="ChEBI" id="CHEBI:597326"/>
    </cofactor>
</comment>
<dbReference type="FunFam" id="3.40.640.10:FF:000012">
    <property type="entry name" value="alanine aminotransferase 2"/>
    <property type="match status" value="1"/>
</dbReference>
<accession>A0AA86PVM6</accession>
<dbReference type="SUPFAM" id="SSF53383">
    <property type="entry name" value="PLP-dependent transferases"/>
    <property type="match status" value="1"/>
</dbReference>
<reference evidence="8" key="1">
    <citation type="submission" date="2023-06" db="EMBL/GenBank/DDBJ databases">
        <authorList>
            <person name="Kurt Z."/>
        </authorList>
    </citation>
    <scope>NUCLEOTIDE SEQUENCE</scope>
</reference>
<proteinExistence type="inferred from homology"/>
<dbReference type="Gene3D" id="1.10.287.1970">
    <property type="match status" value="1"/>
</dbReference>
<dbReference type="Pfam" id="PF00155">
    <property type="entry name" value="Aminotran_1_2"/>
    <property type="match status" value="1"/>
</dbReference>
<keyword evidence="3" id="KW-0032">Aminotransferase</keyword>
<evidence type="ECO:0000256" key="4">
    <source>
        <dbReference type="ARBA" id="ARBA00022679"/>
    </source>
</evidence>
<name>A0AA86PVM6_9EUKA</name>
<keyword evidence="4" id="KW-0808">Transferase</keyword>
<gene>
    <name evidence="8" type="ORF">HINF_LOCUS32123</name>
    <name evidence="9" type="ORF">HINF_LOCUS71290</name>
</gene>
<keyword evidence="5" id="KW-0663">Pyridoxal phosphate</keyword>
<dbReference type="Gene3D" id="3.90.1150.10">
    <property type="entry name" value="Aspartate Aminotransferase, domain 1"/>
    <property type="match status" value="1"/>
</dbReference>
<organism evidence="8">
    <name type="scientific">Hexamita inflata</name>
    <dbReference type="NCBI Taxonomy" id="28002"/>
    <lineage>
        <taxon>Eukaryota</taxon>
        <taxon>Metamonada</taxon>
        <taxon>Diplomonadida</taxon>
        <taxon>Hexamitidae</taxon>
        <taxon>Hexamitinae</taxon>
        <taxon>Hexamita</taxon>
    </lineage>
</organism>
<protein>
    <submittedName>
        <fullName evidence="8">Putative</fullName>
    </submittedName>
</protein>
<dbReference type="EMBL" id="CAXDID020000546">
    <property type="protein sequence ID" value="CAL6101645.1"/>
    <property type="molecule type" value="Genomic_DNA"/>
</dbReference>
<dbReference type="GO" id="GO:0004021">
    <property type="term" value="F:L-alanine:2-oxoglutarate aminotransferase activity"/>
    <property type="evidence" value="ECO:0007669"/>
    <property type="project" value="TreeGrafter"/>
</dbReference>
<dbReference type="GO" id="GO:0030170">
    <property type="term" value="F:pyridoxal phosphate binding"/>
    <property type="evidence" value="ECO:0007669"/>
    <property type="project" value="InterPro"/>
</dbReference>
<evidence type="ECO:0000313" key="8">
    <source>
        <dbReference type="EMBL" id="CAI9944478.1"/>
    </source>
</evidence>
<comment type="similarity">
    <text evidence="6">Belongs to the class-I pyridoxal-phosphate-dependent aminotransferase family. Alanine aminotransferase subfamily.</text>
</comment>
<dbReference type="PANTHER" id="PTHR11751">
    <property type="entry name" value="ALANINE AMINOTRANSFERASE"/>
    <property type="match status" value="1"/>
</dbReference>
<dbReference type="InterPro" id="IPR015422">
    <property type="entry name" value="PyrdxlP-dep_Trfase_small"/>
</dbReference>
<evidence type="ECO:0000313" key="9">
    <source>
        <dbReference type="EMBL" id="CAL6101645.1"/>
    </source>
</evidence>
<reference evidence="9 10" key="2">
    <citation type="submission" date="2024-07" db="EMBL/GenBank/DDBJ databases">
        <authorList>
            <person name="Akdeniz Z."/>
        </authorList>
    </citation>
    <scope>NUCLEOTIDE SEQUENCE [LARGE SCALE GENOMIC DNA]</scope>
</reference>
<dbReference type="Gene3D" id="3.40.640.10">
    <property type="entry name" value="Type I PLP-dependent aspartate aminotransferase-like (Major domain)"/>
    <property type="match status" value="1"/>
</dbReference>
<dbReference type="CDD" id="cd00609">
    <property type="entry name" value="AAT_like"/>
    <property type="match status" value="1"/>
</dbReference>
<keyword evidence="10" id="KW-1185">Reference proteome</keyword>